<evidence type="ECO:0000313" key="1">
    <source>
        <dbReference type="EnsemblPlants" id="TuG1812G0100001339.01.T03.cds271440"/>
    </source>
</evidence>
<dbReference type="Gramene" id="TuG1812G0100001339.01.T03">
    <property type="protein sequence ID" value="TuG1812G0100001339.01.T03.cds271440"/>
    <property type="gene ID" value="TuG1812G0100001339.01"/>
</dbReference>
<dbReference type="EnsemblPlants" id="TuG1812G0100001339.01.T03">
    <property type="protein sequence ID" value="TuG1812G0100001339.01.T03.cds271440"/>
    <property type="gene ID" value="TuG1812G0100001339.01"/>
</dbReference>
<protein>
    <submittedName>
        <fullName evidence="1">Uncharacterized protein</fullName>
    </submittedName>
</protein>
<organism evidence="1 2">
    <name type="scientific">Triticum urartu</name>
    <name type="common">Red wild einkorn</name>
    <name type="synonym">Crithodium urartu</name>
    <dbReference type="NCBI Taxonomy" id="4572"/>
    <lineage>
        <taxon>Eukaryota</taxon>
        <taxon>Viridiplantae</taxon>
        <taxon>Streptophyta</taxon>
        <taxon>Embryophyta</taxon>
        <taxon>Tracheophyta</taxon>
        <taxon>Spermatophyta</taxon>
        <taxon>Magnoliopsida</taxon>
        <taxon>Liliopsida</taxon>
        <taxon>Poales</taxon>
        <taxon>Poaceae</taxon>
        <taxon>BOP clade</taxon>
        <taxon>Pooideae</taxon>
        <taxon>Triticodae</taxon>
        <taxon>Triticeae</taxon>
        <taxon>Triticinae</taxon>
        <taxon>Triticum</taxon>
    </lineage>
</organism>
<name>A0A8R7JX31_TRIUA</name>
<reference evidence="1" key="2">
    <citation type="submission" date="2018-03" db="EMBL/GenBank/DDBJ databases">
        <title>The Triticum urartu genome reveals the dynamic nature of wheat genome evolution.</title>
        <authorList>
            <person name="Ling H."/>
            <person name="Ma B."/>
            <person name="Shi X."/>
            <person name="Liu H."/>
            <person name="Dong L."/>
            <person name="Sun H."/>
            <person name="Cao Y."/>
            <person name="Gao Q."/>
            <person name="Zheng S."/>
            <person name="Li Y."/>
            <person name="Yu Y."/>
            <person name="Du H."/>
            <person name="Qi M."/>
            <person name="Li Y."/>
            <person name="Yu H."/>
            <person name="Cui Y."/>
            <person name="Wang N."/>
            <person name="Chen C."/>
            <person name="Wu H."/>
            <person name="Zhao Y."/>
            <person name="Zhang J."/>
            <person name="Li Y."/>
            <person name="Zhou W."/>
            <person name="Zhang B."/>
            <person name="Hu W."/>
            <person name="Eijk M."/>
            <person name="Tang J."/>
            <person name="Witsenboer H."/>
            <person name="Zhao S."/>
            <person name="Li Z."/>
            <person name="Zhang A."/>
            <person name="Wang D."/>
            <person name="Liang C."/>
        </authorList>
    </citation>
    <scope>NUCLEOTIDE SEQUENCE [LARGE SCALE GENOMIC DNA]</scope>
    <source>
        <strain evidence="1">cv. G1812</strain>
    </source>
</reference>
<dbReference type="AlphaFoldDB" id="A0A8R7JX31"/>
<sequence length="29" mass="3289">MNCSVPKISMKRCFCSSVLLFALLCSFLF</sequence>
<proteinExistence type="predicted"/>
<dbReference type="Proteomes" id="UP000015106">
    <property type="component" value="Chromosome 1"/>
</dbReference>
<evidence type="ECO:0000313" key="2">
    <source>
        <dbReference type="Proteomes" id="UP000015106"/>
    </source>
</evidence>
<accession>A0A8R7JX31</accession>
<gene>
    <name evidence="1" type="primary">LOC125551211</name>
</gene>
<reference evidence="2" key="1">
    <citation type="journal article" date="2013" name="Nature">
        <title>Draft genome of the wheat A-genome progenitor Triticum urartu.</title>
        <authorList>
            <person name="Ling H.Q."/>
            <person name="Zhao S."/>
            <person name="Liu D."/>
            <person name="Wang J."/>
            <person name="Sun H."/>
            <person name="Zhang C."/>
            <person name="Fan H."/>
            <person name="Li D."/>
            <person name="Dong L."/>
            <person name="Tao Y."/>
            <person name="Gao C."/>
            <person name="Wu H."/>
            <person name="Li Y."/>
            <person name="Cui Y."/>
            <person name="Guo X."/>
            <person name="Zheng S."/>
            <person name="Wang B."/>
            <person name="Yu K."/>
            <person name="Liang Q."/>
            <person name="Yang W."/>
            <person name="Lou X."/>
            <person name="Chen J."/>
            <person name="Feng M."/>
            <person name="Jian J."/>
            <person name="Zhang X."/>
            <person name="Luo G."/>
            <person name="Jiang Y."/>
            <person name="Liu J."/>
            <person name="Wang Z."/>
            <person name="Sha Y."/>
            <person name="Zhang B."/>
            <person name="Wu H."/>
            <person name="Tang D."/>
            <person name="Shen Q."/>
            <person name="Xue P."/>
            <person name="Zou S."/>
            <person name="Wang X."/>
            <person name="Liu X."/>
            <person name="Wang F."/>
            <person name="Yang Y."/>
            <person name="An X."/>
            <person name="Dong Z."/>
            <person name="Zhang K."/>
            <person name="Zhang X."/>
            <person name="Luo M.C."/>
            <person name="Dvorak J."/>
            <person name="Tong Y."/>
            <person name="Wang J."/>
            <person name="Yang H."/>
            <person name="Li Z."/>
            <person name="Wang D."/>
            <person name="Zhang A."/>
            <person name="Wang J."/>
        </authorList>
    </citation>
    <scope>NUCLEOTIDE SEQUENCE</scope>
    <source>
        <strain evidence="2">cv. G1812</strain>
    </source>
</reference>
<reference evidence="1" key="3">
    <citation type="submission" date="2022-06" db="UniProtKB">
        <authorList>
            <consortium name="EnsemblPlants"/>
        </authorList>
    </citation>
    <scope>IDENTIFICATION</scope>
</reference>
<keyword evidence="2" id="KW-1185">Reference proteome</keyword>